<protein>
    <recommendedName>
        <fullName evidence="9">DNA 3'-5' helicase</fullName>
        <ecNumber evidence="9">5.6.2.4</ecNumber>
    </recommendedName>
    <alternativeName>
        <fullName evidence="10">DNA 3'-5' helicase II</fullName>
    </alternativeName>
</protein>
<dbReference type="STRING" id="1851148.SMSP2_02300"/>
<keyword evidence="7" id="KW-0413">Isomerase</keyword>
<evidence type="ECO:0000256" key="11">
    <source>
        <dbReference type="ARBA" id="ARBA00048988"/>
    </source>
</evidence>
<gene>
    <name evidence="16" type="primary">pcrA</name>
    <name evidence="16" type="ORF">SMSP2_02300</name>
</gene>
<dbReference type="Gene3D" id="1.10.10.160">
    <property type="match status" value="1"/>
</dbReference>
<keyword evidence="2 12" id="KW-0547">Nucleotide-binding</keyword>
<sequence length="747" mass="83761">MIETHSRTFDPSLLTPSQSEAVNFRDGALLVLAGPGSGKTRVIACRIVRLIETGAAPWHICAITFTNKAAEEMRKRVAGMGVGPGTQISTFHSLCVRILRRYGDAANVKENFSIYSDDEQRKCVKQAVSNLDYPSGSFPPAKTLAAISRFKNAVETPESLTEFEGDYYYSKIIKIYKEYQRLLDENNALDFDDLLMKTALLLKNSDHVREELSGRYRYLLIDEYQDTNHAQYQIARLLAKKHGNIFVVGDPDQSIYKWRGADIKNILQFEKDWPNASRIDLQENFRSRREILELADRLIVNNKQRKPKKLVAAVSGEAEVVFDRYEDSRLESSSIASDIKKLITSGADPNEIAILYRVNSMSRTLEESLVREKIPYRIVRGVEFYSRKEIRDMIAYLKLIVNPDDGQAFARIVNTPTRGIGKTTVNRIIEFAQSGRISIFDAASRVSSISTIGPGPSGKVRTFVEMMRKFQKAAAETNSVADIMELVYDESGIEKSLEADPEGGNASDNIDELINSASLYDENAEEPTLLDYLQSIALYSDSDAYDPESGCVSLMTLHAAKGLEFDNVYIIGLEQGMLPHERSMESEDDLEEERRLFFMGITRARHRLHISHTDYRMLRGIQSRTIPSSFLGEIGADTGRSGSSESVSFRFMSPPTGRNSSARGQSYGYSKPQTAKKSPVKKYTSDLSAVPQKDTPFKKGDKVLHPKFGFGVVTDFMDSGENSIVSVRFNTGSSKNLLLKYAKLTKK</sequence>
<evidence type="ECO:0000256" key="4">
    <source>
        <dbReference type="ARBA" id="ARBA00022806"/>
    </source>
</evidence>
<accession>A0A1Q2MGV9</accession>
<evidence type="ECO:0000259" key="15">
    <source>
        <dbReference type="PROSITE" id="PS51217"/>
    </source>
</evidence>
<evidence type="ECO:0000256" key="9">
    <source>
        <dbReference type="ARBA" id="ARBA00034808"/>
    </source>
</evidence>
<dbReference type="GO" id="GO:0003677">
    <property type="term" value="F:DNA binding"/>
    <property type="evidence" value="ECO:0007669"/>
    <property type="project" value="UniProtKB-KW"/>
</dbReference>
<evidence type="ECO:0000256" key="3">
    <source>
        <dbReference type="ARBA" id="ARBA00022801"/>
    </source>
</evidence>
<dbReference type="InterPro" id="IPR000212">
    <property type="entry name" value="DNA_helicase_UvrD/REP"/>
</dbReference>
<evidence type="ECO:0000256" key="13">
    <source>
        <dbReference type="SAM" id="MobiDB-lite"/>
    </source>
</evidence>
<keyword evidence="5 12" id="KW-0067">ATP-binding</keyword>
<dbReference type="GO" id="GO:0033202">
    <property type="term" value="C:DNA helicase complex"/>
    <property type="evidence" value="ECO:0007669"/>
    <property type="project" value="TreeGrafter"/>
</dbReference>
<dbReference type="EMBL" id="CP019646">
    <property type="protein sequence ID" value="AQQ71921.1"/>
    <property type="molecule type" value="Genomic_DNA"/>
</dbReference>
<dbReference type="PROSITE" id="PS51217">
    <property type="entry name" value="UVRD_HELICASE_CTER"/>
    <property type="match status" value="1"/>
</dbReference>
<comment type="catalytic activity">
    <reaction evidence="8">
        <text>Couples ATP hydrolysis with the unwinding of duplex DNA by translocating in the 3'-5' direction.</text>
        <dbReference type="EC" id="5.6.2.4"/>
    </reaction>
</comment>
<reference evidence="17" key="1">
    <citation type="submission" date="2017-02" db="EMBL/GenBank/DDBJ databases">
        <title>Comparative genomics and description of representatives of a novel lineage of planctomycetes thriving in anoxic sediments.</title>
        <authorList>
            <person name="Spring S."/>
            <person name="Bunk B."/>
            <person name="Sproer C."/>
        </authorList>
    </citation>
    <scope>NUCLEOTIDE SEQUENCE [LARGE SCALE GENOMIC DNA]</scope>
    <source>
        <strain evidence="17">SM-Chi-D1</strain>
    </source>
</reference>
<dbReference type="Proteomes" id="UP000188181">
    <property type="component" value="Chromosome"/>
</dbReference>
<evidence type="ECO:0000256" key="2">
    <source>
        <dbReference type="ARBA" id="ARBA00022741"/>
    </source>
</evidence>
<dbReference type="SUPFAM" id="SSF52540">
    <property type="entry name" value="P-loop containing nucleoside triphosphate hydrolases"/>
    <property type="match status" value="1"/>
</dbReference>
<comment type="catalytic activity">
    <reaction evidence="11">
        <text>ATP + H2O = ADP + phosphate + H(+)</text>
        <dbReference type="Rhea" id="RHEA:13065"/>
        <dbReference type="ChEBI" id="CHEBI:15377"/>
        <dbReference type="ChEBI" id="CHEBI:15378"/>
        <dbReference type="ChEBI" id="CHEBI:30616"/>
        <dbReference type="ChEBI" id="CHEBI:43474"/>
        <dbReference type="ChEBI" id="CHEBI:456216"/>
        <dbReference type="EC" id="5.6.2.4"/>
    </reaction>
</comment>
<feature type="region of interest" description="Disordered" evidence="13">
    <location>
        <begin position="633"/>
        <end position="687"/>
    </location>
</feature>
<feature type="compositionally biased region" description="Polar residues" evidence="13">
    <location>
        <begin position="656"/>
        <end position="676"/>
    </location>
</feature>
<proteinExistence type="inferred from homology"/>
<name>A0A1Q2MGV9_9BACT</name>
<evidence type="ECO:0000256" key="1">
    <source>
        <dbReference type="ARBA" id="ARBA00009922"/>
    </source>
</evidence>
<organism evidence="16 17">
    <name type="scientific">Limihaloglobus sulfuriphilus</name>
    <dbReference type="NCBI Taxonomy" id="1851148"/>
    <lineage>
        <taxon>Bacteria</taxon>
        <taxon>Pseudomonadati</taxon>
        <taxon>Planctomycetota</taxon>
        <taxon>Phycisphaerae</taxon>
        <taxon>Sedimentisphaerales</taxon>
        <taxon>Sedimentisphaeraceae</taxon>
        <taxon>Limihaloglobus</taxon>
    </lineage>
</organism>
<dbReference type="RefSeq" id="WP_146684144.1">
    <property type="nucleotide sequence ID" value="NZ_CP019646.1"/>
</dbReference>
<dbReference type="EC" id="5.6.2.4" evidence="9"/>
<evidence type="ECO:0000256" key="8">
    <source>
        <dbReference type="ARBA" id="ARBA00034617"/>
    </source>
</evidence>
<dbReference type="GO" id="GO:0005524">
    <property type="term" value="F:ATP binding"/>
    <property type="evidence" value="ECO:0007669"/>
    <property type="project" value="UniProtKB-UniRule"/>
</dbReference>
<feature type="binding site" evidence="12">
    <location>
        <begin position="33"/>
        <end position="40"/>
    </location>
    <ligand>
        <name>ATP</name>
        <dbReference type="ChEBI" id="CHEBI:30616"/>
    </ligand>
</feature>
<dbReference type="CDD" id="cd17932">
    <property type="entry name" value="DEXQc_UvrD"/>
    <property type="match status" value="1"/>
</dbReference>
<keyword evidence="3 12" id="KW-0378">Hydrolase</keyword>
<dbReference type="GO" id="GO:0043138">
    <property type="term" value="F:3'-5' DNA helicase activity"/>
    <property type="evidence" value="ECO:0007669"/>
    <property type="project" value="UniProtKB-EC"/>
</dbReference>
<keyword evidence="4 12" id="KW-0347">Helicase</keyword>
<keyword evidence="17" id="KW-1185">Reference proteome</keyword>
<evidence type="ECO:0000256" key="12">
    <source>
        <dbReference type="PROSITE-ProRule" id="PRU00560"/>
    </source>
</evidence>
<evidence type="ECO:0000313" key="16">
    <source>
        <dbReference type="EMBL" id="AQQ71921.1"/>
    </source>
</evidence>
<evidence type="ECO:0000256" key="5">
    <source>
        <dbReference type="ARBA" id="ARBA00022840"/>
    </source>
</evidence>
<dbReference type="CDD" id="cd18807">
    <property type="entry name" value="SF1_C_UvrD"/>
    <property type="match status" value="1"/>
</dbReference>
<dbReference type="Pfam" id="PF21196">
    <property type="entry name" value="PcrA_UvrD_tudor"/>
    <property type="match status" value="1"/>
</dbReference>
<dbReference type="GO" id="GO:0005829">
    <property type="term" value="C:cytosol"/>
    <property type="evidence" value="ECO:0007669"/>
    <property type="project" value="TreeGrafter"/>
</dbReference>
<dbReference type="GO" id="GO:0016887">
    <property type="term" value="F:ATP hydrolysis activity"/>
    <property type="evidence" value="ECO:0007669"/>
    <property type="project" value="RHEA"/>
</dbReference>
<dbReference type="InterPro" id="IPR014017">
    <property type="entry name" value="DNA_helicase_UvrD-like_C"/>
</dbReference>
<keyword evidence="6" id="KW-0238">DNA-binding</keyword>
<dbReference type="GO" id="GO:0000725">
    <property type="term" value="P:recombinational repair"/>
    <property type="evidence" value="ECO:0007669"/>
    <property type="project" value="TreeGrafter"/>
</dbReference>
<dbReference type="Pfam" id="PF13361">
    <property type="entry name" value="UvrD_C"/>
    <property type="match status" value="1"/>
</dbReference>
<dbReference type="PANTHER" id="PTHR11070">
    <property type="entry name" value="UVRD / RECB / PCRA DNA HELICASE FAMILY MEMBER"/>
    <property type="match status" value="1"/>
</dbReference>
<dbReference type="OrthoDB" id="9810135at2"/>
<dbReference type="Pfam" id="PF00580">
    <property type="entry name" value="UvrD-helicase"/>
    <property type="match status" value="1"/>
</dbReference>
<evidence type="ECO:0000313" key="17">
    <source>
        <dbReference type="Proteomes" id="UP000188181"/>
    </source>
</evidence>
<dbReference type="PANTHER" id="PTHR11070:SF2">
    <property type="entry name" value="ATP-DEPENDENT DNA HELICASE SRS2"/>
    <property type="match status" value="1"/>
</dbReference>
<dbReference type="Gene3D" id="1.10.486.10">
    <property type="entry name" value="PCRA, domain 4"/>
    <property type="match status" value="1"/>
</dbReference>
<dbReference type="InterPro" id="IPR014016">
    <property type="entry name" value="UvrD-like_ATP-bd"/>
</dbReference>
<evidence type="ECO:0000256" key="6">
    <source>
        <dbReference type="ARBA" id="ARBA00023125"/>
    </source>
</evidence>
<evidence type="ECO:0000256" key="10">
    <source>
        <dbReference type="ARBA" id="ARBA00034923"/>
    </source>
</evidence>
<comment type="similarity">
    <text evidence="1">Belongs to the helicase family. UvrD subfamily.</text>
</comment>
<dbReference type="KEGG" id="pbas:SMSP2_02300"/>
<feature type="domain" description="UvrD-like helicase ATP-binding" evidence="14">
    <location>
        <begin position="12"/>
        <end position="288"/>
    </location>
</feature>
<dbReference type="InterPro" id="IPR013986">
    <property type="entry name" value="DExx_box_DNA_helicase_dom_sf"/>
</dbReference>
<dbReference type="PROSITE" id="PS51198">
    <property type="entry name" value="UVRD_HELICASE_ATP_BIND"/>
    <property type="match status" value="1"/>
</dbReference>
<dbReference type="Gene3D" id="3.40.50.300">
    <property type="entry name" value="P-loop containing nucleotide triphosphate hydrolases"/>
    <property type="match status" value="2"/>
</dbReference>
<dbReference type="InterPro" id="IPR027417">
    <property type="entry name" value="P-loop_NTPase"/>
</dbReference>
<dbReference type="AlphaFoldDB" id="A0A1Q2MGV9"/>
<evidence type="ECO:0000259" key="14">
    <source>
        <dbReference type="PROSITE" id="PS51198"/>
    </source>
</evidence>
<feature type="domain" description="UvrD-like helicase C-terminal" evidence="15">
    <location>
        <begin position="289"/>
        <end position="562"/>
    </location>
</feature>
<evidence type="ECO:0000256" key="7">
    <source>
        <dbReference type="ARBA" id="ARBA00023235"/>
    </source>
</evidence>